<evidence type="ECO:0000313" key="4">
    <source>
        <dbReference type="Proteomes" id="UP001175211"/>
    </source>
</evidence>
<dbReference type="InterPro" id="IPR036291">
    <property type="entry name" value="NAD(P)-bd_dom_sf"/>
</dbReference>
<comment type="caution">
    <text evidence="3">The sequence shown here is derived from an EMBL/GenBank/DDBJ whole genome shotgun (WGS) entry which is preliminary data.</text>
</comment>
<dbReference type="InterPro" id="IPR020843">
    <property type="entry name" value="ER"/>
</dbReference>
<gene>
    <name evidence="3" type="ORF">EV420DRAFT_1616292</name>
</gene>
<dbReference type="SUPFAM" id="SSF50129">
    <property type="entry name" value="GroES-like"/>
    <property type="match status" value="1"/>
</dbReference>
<dbReference type="InterPro" id="IPR041694">
    <property type="entry name" value="ADH_N_2"/>
</dbReference>
<reference evidence="3" key="1">
    <citation type="submission" date="2023-06" db="EMBL/GenBank/DDBJ databases">
        <authorList>
            <consortium name="Lawrence Berkeley National Laboratory"/>
            <person name="Ahrendt S."/>
            <person name="Sahu N."/>
            <person name="Indic B."/>
            <person name="Wong-Bajracharya J."/>
            <person name="Merenyi Z."/>
            <person name="Ke H.-M."/>
            <person name="Monk M."/>
            <person name="Kocsube S."/>
            <person name="Drula E."/>
            <person name="Lipzen A."/>
            <person name="Balint B."/>
            <person name="Henrissat B."/>
            <person name="Andreopoulos B."/>
            <person name="Martin F.M."/>
            <person name="Harder C.B."/>
            <person name="Rigling D."/>
            <person name="Ford K.L."/>
            <person name="Foster G.D."/>
            <person name="Pangilinan J."/>
            <person name="Papanicolaou A."/>
            <person name="Barry K."/>
            <person name="LaButti K."/>
            <person name="Viragh M."/>
            <person name="Koriabine M."/>
            <person name="Yan M."/>
            <person name="Riley R."/>
            <person name="Champramary S."/>
            <person name="Plett K.L."/>
            <person name="Tsai I.J."/>
            <person name="Slot J."/>
            <person name="Sipos G."/>
            <person name="Plett J."/>
            <person name="Nagy L.G."/>
            <person name="Grigoriev I.V."/>
        </authorList>
    </citation>
    <scope>NUCLEOTIDE SEQUENCE</scope>
    <source>
        <strain evidence="3">CCBAS 213</strain>
    </source>
</reference>
<dbReference type="FunFam" id="3.40.50.720:FF:000121">
    <property type="entry name" value="Prostaglandin reductase 2"/>
    <property type="match status" value="1"/>
</dbReference>
<dbReference type="CDD" id="cd05288">
    <property type="entry name" value="PGDH"/>
    <property type="match status" value="1"/>
</dbReference>
<organism evidence="3 4">
    <name type="scientific">Armillaria tabescens</name>
    <name type="common">Ringless honey mushroom</name>
    <name type="synonym">Agaricus tabescens</name>
    <dbReference type="NCBI Taxonomy" id="1929756"/>
    <lineage>
        <taxon>Eukaryota</taxon>
        <taxon>Fungi</taxon>
        <taxon>Dikarya</taxon>
        <taxon>Basidiomycota</taxon>
        <taxon>Agaricomycotina</taxon>
        <taxon>Agaricomycetes</taxon>
        <taxon>Agaricomycetidae</taxon>
        <taxon>Agaricales</taxon>
        <taxon>Marasmiineae</taxon>
        <taxon>Physalacriaceae</taxon>
        <taxon>Desarmillaria</taxon>
    </lineage>
</organism>
<dbReference type="PANTHER" id="PTHR43205:SF42">
    <property type="entry name" value="ALCOHOL DEHYDROGENASE, ZINC-CONTAINING (AFU_ORTHOLOGUE AFUA_7G04530)"/>
    <property type="match status" value="1"/>
</dbReference>
<evidence type="ECO:0000313" key="3">
    <source>
        <dbReference type="EMBL" id="KAK0469802.1"/>
    </source>
</evidence>
<dbReference type="PANTHER" id="PTHR43205">
    <property type="entry name" value="PROSTAGLANDIN REDUCTASE"/>
    <property type="match status" value="1"/>
</dbReference>
<dbReference type="EMBL" id="JAUEPS010000001">
    <property type="protein sequence ID" value="KAK0469802.1"/>
    <property type="molecule type" value="Genomic_DNA"/>
</dbReference>
<dbReference type="Proteomes" id="UP001175211">
    <property type="component" value="Unassembled WGS sequence"/>
</dbReference>
<dbReference type="Gene3D" id="3.90.180.10">
    <property type="entry name" value="Medium-chain alcohol dehydrogenases, catalytic domain"/>
    <property type="match status" value="1"/>
</dbReference>
<dbReference type="InterPro" id="IPR045010">
    <property type="entry name" value="MDR_fam"/>
</dbReference>
<dbReference type="GeneID" id="85358655"/>
<evidence type="ECO:0000256" key="1">
    <source>
        <dbReference type="ARBA" id="ARBA00023002"/>
    </source>
</evidence>
<feature type="domain" description="Enoyl reductase (ER)" evidence="2">
    <location>
        <begin position="14"/>
        <end position="357"/>
    </location>
</feature>
<proteinExistence type="predicted"/>
<evidence type="ECO:0000259" key="2">
    <source>
        <dbReference type="SMART" id="SM00829"/>
    </source>
</evidence>
<sequence length="357" mass="39189">MSFKSIVLNERPKGYIGETTFRSEKCHLKDYEPKQGQVLVQVTWLSLDPAMRGYLNDVRSYMPPVQIGETMRGVGLGVVIKKGEGSQFRIGDIVYGGFGWTEYAVMEDKKLKKITVPPGAEPLDFLNSLGLPGASELSNHSSFFLMPDQGLKEVCKIKKGETLVVSGAAGAVGSLVCQLGKRAGAKVIAIAGTDEKCNWLKNEVGVDETLNYKSPTFARDFKKLGYVDAYFDNVGGEMLDLVLTRLNKGARIALCGAISAYNERPKGLKNYLTLISQRATMQGFIVQALLPFFPSLLHADYRFISFDYDSMFDEAVTEISKGLGDGSLKRKFHVIEGLERAPAALPMLFSGQNNGKL</sequence>
<protein>
    <recommendedName>
        <fullName evidence="2">Enoyl reductase (ER) domain-containing protein</fullName>
    </recommendedName>
</protein>
<dbReference type="Pfam" id="PF00107">
    <property type="entry name" value="ADH_zinc_N"/>
    <property type="match status" value="1"/>
</dbReference>
<dbReference type="SMART" id="SM00829">
    <property type="entry name" value="PKS_ER"/>
    <property type="match status" value="1"/>
</dbReference>
<dbReference type="GO" id="GO:0016628">
    <property type="term" value="F:oxidoreductase activity, acting on the CH-CH group of donors, NAD or NADP as acceptor"/>
    <property type="evidence" value="ECO:0007669"/>
    <property type="project" value="InterPro"/>
</dbReference>
<dbReference type="InterPro" id="IPR013149">
    <property type="entry name" value="ADH-like_C"/>
</dbReference>
<keyword evidence="4" id="KW-1185">Reference proteome</keyword>
<dbReference type="Gene3D" id="3.40.50.720">
    <property type="entry name" value="NAD(P)-binding Rossmann-like Domain"/>
    <property type="match status" value="1"/>
</dbReference>
<keyword evidence="1" id="KW-0560">Oxidoreductase</keyword>
<dbReference type="AlphaFoldDB" id="A0AA39NQ49"/>
<name>A0AA39NQ49_ARMTA</name>
<dbReference type="InterPro" id="IPR011032">
    <property type="entry name" value="GroES-like_sf"/>
</dbReference>
<dbReference type="RefSeq" id="XP_060339595.1">
    <property type="nucleotide sequence ID" value="XM_060475107.1"/>
</dbReference>
<dbReference type="Pfam" id="PF16884">
    <property type="entry name" value="ADH_N_2"/>
    <property type="match status" value="1"/>
</dbReference>
<dbReference type="SUPFAM" id="SSF51735">
    <property type="entry name" value="NAD(P)-binding Rossmann-fold domains"/>
    <property type="match status" value="1"/>
</dbReference>
<accession>A0AA39NQ49</accession>